<dbReference type="Pfam" id="PF02568">
    <property type="entry name" value="ThiI"/>
    <property type="match status" value="1"/>
</dbReference>
<dbReference type="SUPFAM" id="SSF52402">
    <property type="entry name" value="Adenine nucleotide alpha hydrolases-like"/>
    <property type="match status" value="1"/>
</dbReference>
<comment type="similarity">
    <text evidence="9">Belongs to the ThiI family.</text>
</comment>
<feature type="binding site" evidence="9">
    <location>
        <position position="281"/>
    </location>
    <ligand>
        <name>ATP</name>
        <dbReference type="ChEBI" id="CHEBI:30616"/>
    </ligand>
</feature>
<dbReference type="PROSITE" id="PS51165">
    <property type="entry name" value="THUMP"/>
    <property type="match status" value="1"/>
</dbReference>
<evidence type="ECO:0000256" key="5">
    <source>
        <dbReference type="ARBA" id="ARBA00022741"/>
    </source>
</evidence>
<dbReference type="GO" id="GO:0005829">
    <property type="term" value="C:cytosol"/>
    <property type="evidence" value="ECO:0007669"/>
    <property type="project" value="TreeGrafter"/>
</dbReference>
<evidence type="ECO:0000259" key="10">
    <source>
        <dbReference type="PROSITE" id="PS51165"/>
    </source>
</evidence>
<evidence type="ECO:0000256" key="2">
    <source>
        <dbReference type="ARBA" id="ARBA00022490"/>
    </source>
</evidence>
<dbReference type="InterPro" id="IPR020536">
    <property type="entry name" value="ThiI_AANH"/>
</dbReference>
<evidence type="ECO:0000313" key="11">
    <source>
        <dbReference type="EMBL" id="KUK96298.1"/>
    </source>
</evidence>
<dbReference type="GO" id="GO:0004810">
    <property type="term" value="F:CCA tRNA nucleotidyltransferase activity"/>
    <property type="evidence" value="ECO:0007669"/>
    <property type="project" value="InterPro"/>
</dbReference>
<dbReference type="GO" id="GO:0140741">
    <property type="term" value="F:tRNA-uracil-4 sulfurtransferase activity"/>
    <property type="evidence" value="ECO:0007669"/>
    <property type="project" value="UniProtKB-EC"/>
</dbReference>
<dbReference type="Pfam" id="PF22025">
    <property type="entry name" value="ThiI_fer"/>
    <property type="match status" value="1"/>
</dbReference>
<dbReference type="GO" id="GO:0009229">
    <property type="term" value="P:thiamine diphosphate biosynthetic process"/>
    <property type="evidence" value="ECO:0007669"/>
    <property type="project" value="UniProtKB-UniRule"/>
</dbReference>
<dbReference type="GO" id="GO:0052837">
    <property type="term" value="P:thiazole biosynthetic process"/>
    <property type="evidence" value="ECO:0007669"/>
    <property type="project" value="TreeGrafter"/>
</dbReference>
<dbReference type="Proteomes" id="UP000053961">
    <property type="component" value="Unassembled WGS sequence"/>
</dbReference>
<evidence type="ECO:0000256" key="8">
    <source>
        <dbReference type="ARBA" id="ARBA00022977"/>
    </source>
</evidence>
<dbReference type="PATRIC" id="fig|301375.6.peg.157"/>
<gene>
    <name evidence="9" type="primary">thiI</name>
    <name evidence="11" type="ORF">XE07_1235</name>
</gene>
<dbReference type="EC" id="2.8.1.4" evidence="9"/>
<dbReference type="NCBIfam" id="TIGR00342">
    <property type="entry name" value="tRNA uracil 4-sulfurtransferase ThiI"/>
    <property type="match status" value="1"/>
</dbReference>
<keyword evidence="7 9" id="KW-0694">RNA-binding</keyword>
<dbReference type="PANTHER" id="PTHR43209:SF1">
    <property type="entry name" value="TRNA SULFURTRANSFERASE"/>
    <property type="match status" value="1"/>
</dbReference>
<comment type="caution">
    <text evidence="11">The sequence shown here is derived from an EMBL/GenBank/DDBJ whole genome shotgun (WGS) entry which is preliminary data.</text>
</comment>
<dbReference type="InterPro" id="IPR054173">
    <property type="entry name" value="ThiI_fer"/>
</dbReference>
<dbReference type="InterPro" id="IPR050102">
    <property type="entry name" value="tRNA_sulfurtransferase_ThiI"/>
</dbReference>
<comment type="catalytic activity">
    <reaction evidence="9">
        <text>[ThiI sulfur-carrier protein]-S-sulfanyl-L-cysteine + a uridine in tRNA + 2 reduced [2Fe-2S]-[ferredoxin] + ATP + H(+) = [ThiI sulfur-carrier protein]-L-cysteine + a 4-thiouridine in tRNA + 2 oxidized [2Fe-2S]-[ferredoxin] + AMP + diphosphate</text>
        <dbReference type="Rhea" id="RHEA:24176"/>
        <dbReference type="Rhea" id="RHEA-COMP:10000"/>
        <dbReference type="Rhea" id="RHEA-COMP:10001"/>
        <dbReference type="Rhea" id="RHEA-COMP:13337"/>
        <dbReference type="Rhea" id="RHEA-COMP:13338"/>
        <dbReference type="Rhea" id="RHEA-COMP:13339"/>
        <dbReference type="Rhea" id="RHEA-COMP:13340"/>
        <dbReference type="ChEBI" id="CHEBI:15378"/>
        <dbReference type="ChEBI" id="CHEBI:29950"/>
        <dbReference type="ChEBI" id="CHEBI:30616"/>
        <dbReference type="ChEBI" id="CHEBI:33019"/>
        <dbReference type="ChEBI" id="CHEBI:33737"/>
        <dbReference type="ChEBI" id="CHEBI:33738"/>
        <dbReference type="ChEBI" id="CHEBI:61963"/>
        <dbReference type="ChEBI" id="CHEBI:65315"/>
        <dbReference type="ChEBI" id="CHEBI:136798"/>
        <dbReference type="ChEBI" id="CHEBI:456215"/>
        <dbReference type="EC" id="2.8.1.4"/>
    </reaction>
</comment>
<dbReference type="Pfam" id="PF02926">
    <property type="entry name" value="THUMP"/>
    <property type="match status" value="1"/>
</dbReference>
<keyword evidence="4 9" id="KW-0808">Transferase</keyword>
<keyword evidence="2 9" id="KW-0963">Cytoplasm</keyword>
<evidence type="ECO:0000256" key="4">
    <source>
        <dbReference type="ARBA" id="ARBA00022679"/>
    </source>
</evidence>
<accession>A0A101IJR3</accession>
<dbReference type="EMBL" id="LGHB01000016">
    <property type="protein sequence ID" value="KUK96298.1"/>
    <property type="molecule type" value="Genomic_DNA"/>
</dbReference>
<sequence length="378" mass="41298">MLSFDSVLVRYGEIALKDPWTRKSWERTLASNIAFNLKGAGIDSSLSLERGRIFAYTSDTRAPGIIADVFGVVSTSPVWTVEPDLGAIEKVASDIAADRSPKSFAIRSRRGGGEISSTEVAVEVGRAVQERTGAKVDLTNPELEIFVEARENKVLVFTDVVGGVGGLPLGTQPRMLALISGGIDSPVAAWMMMRRGCPVSLLYFDPRPYVDALPQAKKSAEVLRRWTSGRKINFVLVPIGEGLARIAPAQPRATCPLCRRLMYRIARRVMEEEKAFGVVTGYSLGQVASQTPANIMAEQSGIDLPIYHPLIAMDKSEITDLARKIGTYRATADAGSCAAAPKKPMTQARAEEIRAMEAELGLEEIARELFEKRERMRI</sequence>
<dbReference type="UniPathway" id="UPA00060"/>
<evidence type="ECO:0000256" key="1">
    <source>
        <dbReference type="ARBA" id="ARBA00004496"/>
    </source>
</evidence>
<dbReference type="SUPFAM" id="SSF143437">
    <property type="entry name" value="THUMP domain-like"/>
    <property type="match status" value="1"/>
</dbReference>
<dbReference type="InterPro" id="IPR004114">
    <property type="entry name" value="THUMP_dom"/>
</dbReference>
<dbReference type="InterPro" id="IPR049962">
    <property type="entry name" value="THUMP_ThiI"/>
</dbReference>
<keyword evidence="6 9" id="KW-0067">ATP-binding</keyword>
<comment type="function">
    <text evidence="9">Catalyzes the ATP-dependent transfer of a sulfur to tRNA to produce 4-thiouridine in position 8 of tRNAs, which functions as a near-UV photosensor. Also catalyzes the transfer of sulfur to the sulfur carrier protein ThiS, forming ThiS-thiocarboxylate. This is a step in the synthesis of thiazole, in the thiamine biosynthesis pathway. The sulfur is donated as persulfide by IscS.</text>
</comment>
<evidence type="ECO:0000313" key="12">
    <source>
        <dbReference type="Proteomes" id="UP000053961"/>
    </source>
</evidence>
<feature type="binding site" evidence="9">
    <location>
        <position position="290"/>
    </location>
    <ligand>
        <name>ATP</name>
        <dbReference type="ChEBI" id="CHEBI:30616"/>
    </ligand>
</feature>
<dbReference type="Gene3D" id="3.40.50.620">
    <property type="entry name" value="HUPs"/>
    <property type="match status" value="1"/>
</dbReference>
<proteinExistence type="inferred from homology"/>
<dbReference type="SMART" id="SM00981">
    <property type="entry name" value="THUMP"/>
    <property type="match status" value="1"/>
</dbReference>
<dbReference type="CDD" id="cd11716">
    <property type="entry name" value="THUMP_ThiI"/>
    <property type="match status" value="1"/>
</dbReference>
<feature type="domain" description="THUMP" evidence="10">
    <location>
        <begin position="60"/>
        <end position="160"/>
    </location>
</feature>
<keyword evidence="5 9" id="KW-0547">Nucleotide-binding</keyword>
<evidence type="ECO:0000256" key="9">
    <source>
        <dbReference type="HAMAP-Rule" id="MF_00021"/>
    </source>
</evidence>
<evidence type="ECO:0000256" key="6">
    <source>
        <dbReference type="ARBA" id="ARBA00022840"/>
    </source>
</evidence>
<comment type="subcellular location">
    <subcellularLocation>
        <location evidence="1 9">Cytoplasm</location>
    </subcellularLocation>
</comment>
<dbReference type="GO" id="GO:0009228">
    <property type="term" value="P:thiamine biosynthetic process"/>
    <property type="evidence" value="ECO:0007669"/>
    <property type="project" value="UniProtKB-KW"/>
</dbReference>
<dbReference type="AlphaFoldDB" id="A0A101IJR3"/>
<dbReference type="PANTHER" id="PTHR43209">
    <property type="entry name" value="TRNA SULFURTRANSFERASE"/>
    <property type="match status" value="1"/>
</dbReference>
<feature type="binding site" evidence="9">
    <location>
        <begin position="203"/>
        <end position="204"/>
    </location>
    <ligand>
        <name>ATP</name>
        <dbReference type="ChEBI" id="CHEBI:30616"/>
    </ligand>
</feature>
<keyword evidence="3 9" id="KW-0820">tRNA-binding</keyword>
<dbReference type="GO" id="GO:0002937">
    <property type="term" value="P:tRNA 4-thiouridine biosynthesis"/>
    <property type="evidence" value="ECO:0007669"/>
    <property type="project" value="TreeGrafter"/>
</dbReference>
<protein>
    <recommendedName>
        <fullName evidence="9">Probable tRNA sulfurtransferase</fullName>
        <ecNumber evidence="9">2.8.1.4</ecNumber>
    </recommendedName>
    <alternativeName>
        <fullName evidence="9">Sulfur carrier protein ThiS sulfurtransferase</fullName>
    </alternativeName>
    <alternativeName>
        <fullName evidence="9">Thiamine biosynthesis protein ThiI</fullName>
    </alternativeName>
    <alternativeName>
        <fullName evidence="9">tRNA 4-thiouridine synthase</fullName>
    </alternativeName>
</protein>
<feature type="binding site" evidence="9">
    <location>
        <position position="259"/>
    </location>
    <ligand>
        <name>ATP</name>
        <dbReference type="ChEBI" id="CHEBI:30616"/>
    </ligand>
</feature>
<comment type="pathway">
    <text evidence="9">Cofactor biosynthesis; thiamine diphosphate biosynthesis.</text>
</comment>
<evidence type="ECO:0000256" key="7">
    <source>
        <dbReference type="ARBA" id="ARBA00022884"/>
    </source>
</evidence>
<dbReference type="GO" id="GO:0005524">
    <property type="term" value="F:ATP binding"/>
    <property type="evidence" value="ECO:0007669"/>
    <property type="project" value="UniProtKB-UniRule"/>
</dbReference>
<dbReference type="HAMAP" id="MF_00021">
    <property type="entry name" value="ThiI"/>
    <property type="match status" value="1"/>
</dbReference>
<dbReference type="InterPro" id="IPR003720">
    <property type="entry name" value="tRNA_STrfase"/>
</dbReference>
<dbReference type="InterPro" id="IPR049961">
    <property type="entry name" value="ThiI_N"/>
</dbReference>
<keyword evidence="8 9" id="KW-0784">Thiamine biosynthesis</keyword>
<organism evidence="11 12">
    <name type="scientific">Methanothrix harundinacea</name>
    <dbReference type="NCBI Taxonomy" id="301375"/>
    <lineage>
        <taxon>Archaea</taxon>
        <taxon>Methanobacteriati</taxon>
        <taxon>Methanobacteriota</taxon>
        <taxon>Stenosarchaea group</taxon>
        <taxon>Methanomicrobia</taxon>
        <taxon>Methanotrichales</taxon>
        <taxon>Methanotrichaceae</taxon>
        <taxon>Methanothrix</taxon>
    </lineage>
</organism>
<evidence type="ECO:0000256" key="3">
    <source>
        <dbReference type="ARBA" id="ARBA00022555"/>
    </source>
</evidence>
<dbReference type="Gene3D" id="3.30.2130.30">
    <property type="match status" value="1"/>
</dbReference>
<comment type="catalytic activity">
    <reaction evidence="9">
        <text>[ThiS sulfur-carrier protein]-C-terminal Gly-Gly-AMP + S-sulfanyl-L-cysteinyl-[cysteine desulfurase] + AH2 = [ThiS sulfur-carrier protein]-C-terminal-Gly-aminoethanethioate + L-cysteinyl-[cysteine desulfurase] + A + AMP + 2 H(+)</text>
        <dbReference type="Rhea" id="RHEA:43340"/>
        <dbReference type="Rhea" id="RHEA-COMP:12157"/>
        <dbReference type="Rhea" id="RHEA-COMP:12158"/>
        <dbReference type="Rhea" id="RHEA-COMP:12910"/>
        <dbReference type="Rhea" id="RHEA-COMP:19908"/>
        <dbReference type="ChEBI" id="CHEBI:13193"/>
        <dbReference type="ChEBI" id="CHEBI:15378"/>
        <dbReference type="ChEBI" id="CHEBI:17499"/>
        <dbReference type="ChEBI" id="CHEBI:29950"/>
        <dbReference type="ChEBI" id="CHEBI:61963"/>
        <dbReference type="ChEBI" id="CHEBI:90618"/>
        <dbReference type="ChEBI" id="CHEBI:232372"/>
        <dbReference type="ChEBI" id="CHEBI:456215"/>
    </reaction>
</comment>
<reference evidence="12" key="1">
    <citation type="journal article" date="2015" name="MBio">
        <title>Genome-Resolved Metagenomic Analysis Reveals Roles for Candidate Phyla and Other Microbial Community Members in Biogeochemical Transformations in Oil Reservoirs.</title>
        <authorList>
            <person name="Hu P."/>
            <person name="Tom L."/>
            <person name="Singh A."/>
            <person name="Thomas B.C."/>
            <person name="Baker B.J."/>
            <person name="Piceno Y.M."/>
            <person name="Andersen G.L."/>
            <person name="Banfield J.F."/>
        </authorList>
    </citation>
    <scope>NUCLEOTIDE SEQUENCE [LARGE SCALE GENOMIC DNA]</scope>
</reference>
<name>A0A101IJR3_9EURY</name>
<dbReference type="GO" id="GO:0000049">
    <property type="term" value="F:tRNA binding"/>
    <property type="evidence" value="ECO:0007669"/>
    <property type="project" value="UniProtKB-UniRule"/>
</dbReference>
<dbReference type="InterPro" id="IPR014729">
    <property type="entry name" value="Rossmann-like_a/b/a_fold"/>
</dbReference>
<feature type="binding site" evidence="9">
    <location>
        <begin position="178"/>
        <end position="179"/>
    </location>
    <ligand>
        <name>ATP</name>
        <dbReference type="ChEBI" id="CHEBI:30616"/>
    </ligand>
</feature>